<comment type="similarity">
    <text evidence="3">Belongs to the flavoredoxin family.</text>
</comment>
<accession>A0A2H4VBU4</accession>
<dbReference type="InterPro" id="IPR012349">
    <property type="entry name" value="Split_barrel_FMN-bd"/>
</dbReference>
<dbReference type="PANTHER" id="PTHR43567">
    <property type="entry name" value="FLAVOREDOXIN-RELATED-RELATED"/>
    <property type="match status" value="1"/>
</dbReference>
<dbReference type="PANTHER" id="PTHR43567:SF1">
    <property type="entry name" value="FLAVOREDOXIN"/>
    <property type="match status" value="1"/>
</dbReference>
<evidence type="ECO:0000256" key="1">
    <source>
        <dbReference type="ARBA" id="ARBA00001917"/>
    </source>
</evidence>
<dbReference type="SUPFAM" id="SSF50475">
    <property type="entry name" value="FMN-binding split barrel"/>
    <property type="match status" value="1"/>
</dbReference>
<dbReference type="Proteomes" id="UP000232806">
    <property type="component" value="Chromosome"/>
</dbReference>
<dbReference type="Pfam" id="PF01613">
    <property type="entry name" value="Flavin_Reduct"/>
    <property type="match status" value="1"/>
</dbReference>
<gene>
    <name evidence="5" type="ORF">BK007_05790</name>
</gene>
<dbReference type="RefSeq" id="WP_100905543.1">
    <property type="nucleotide sequence ID" value="NZ_CP017766.1"/>
</dbReference>
<dbReference type="EMBL" id="CP017766">
    <property type="protein sequence ID" value="AUB55564.1"/>
    <property type="molecule type" value="Genomic_DNA"/>
</dbReference>
<protein>
    <submittedName>
        <fullName evidence="5">Flavin reductase</fullName>
    </submittedName>
</protein>
<dbReference type="OrthoDB" id="8522at2157"/>
<evidence type="ECO:0000259" key="4">
    <source>
        <dbReference type="SMART" id="SM00903"/>
    </source>
</evidence>
<dbReference type="SMART" id="SM00903">
    <property type="entry name" value="Flavin_Reduct"/>
    <property type="match status" value="1"/>
</dbReference>
<evidence type="ECO:0000313" key="5">
    <source>
        <dbReference type="EMBL" id="AUB55564.1"/>
    </source>
</evidence>
<dbReference type="GeneID" id="35121089"/>
<name>A0A2H4VBU4_9EURY</name>
<proteinExistence type="inferred from homology"/>
<evidence type="ECO:0000256" key="2">
    <source>
        <dbReference type="ARBA" id="ARBA00022630"/>
    </source>
</evidence>
<comment type="cofactor">
    <cofactor evidence="1">
        <name>FMN</name>
        <dbReference type="ChEBI" id="CHEBI:58210"/>
    </cofactor>
</comment>
<dbReference type="InterPro" id="IPR052174">
    <property type="entry name" value="Flavoredoxin"/>
</dbReference>
<dbReference type="Gene3D" id="2.30.110.10">
    <property type="entry name" value="Electron Transport, Fmn-binding Protein, Chain A"/>
    <property type="match status" value="1"/>
</dbReference>
<evidence type="ECO:0000256" key="3">
    <source>
        <dbReference type="ARBA" id="ARBA00038054"/>
    </source>
</evidence>
<keyword evidence="2" id="KW-0285">Flavoprotein</keyword>
<reference evidence="5 6" key="1">
    <citation type="submission" date="2016-10" db="EMBL/GenBank/DDBJ databases">
        <title>Comparative genomics between deep and shallow subseafloor isolates.</title>
        <authorList>
            <person name="Ishii S."/>
            <person name="Miller J.R."/>
            <person name="Sutton G."/>
            <person name="Suzuki S."/>
            <person name="Methe B."/>
            <person name="Inagaki F."/>
            <person name="Imachi H."/>
        </authorList>
    </citation>
    <scope>NUCLEOTIDE SEQUENCE [LARGE SCALE GENOMIC DNA]</scope>
    <source>
        <strain evidence="5 6">MO-MB1</strain>
    </source>
</reference>
<evidence type="ECO:0000313" key="6">
    <source>
        <dbReference type="Proteomes" id="UP000232806"/>
    </source>
</evidence>
<dbReference type="GO" id="GO:0010181">
    <property type="term" value="F:FMN binding"/>
    <property type="evidence" value="ECO:0007669"/>
    <property type="project" value="InterPro"/>
</dbReference>
<dbReference type="InterPro" id="IPR002563">
    <property type="entry name" value="Flavin_Rdtase-like_dom"/>
</dbReference>
<sequence>MEKTNLGKNSFVYPMPVTLLGTKHGKKANFMALGWLTRANGNPPLLVAGVNKAHFTNQLLMENKAFSINYPAEDMIREVDYCGLVSGQKEDKSQIFTVEYGELEDAPLIKECPLSLECKLVDVYQMPTHNLFIGEIIATYADEKILTEGIPDLGKLNPLLLTMPDNYYWTVKEKVGKAWNIGRELIK</sequence>
<dbReference type="AlphaFoldDB" id="A0A2H4VBU4"/>
<organism evidence="5 6">
    <name type="scientific">Methanobacterium subterraneum</name>
    <dbReference type="NCBI Taxonomy" id="59277"/>
    <lineage>
        <taxon>Archaea</taxon>
        <taxon>Methanobacteriati</taxon>
        <taxon>Methanobacteriota</taxon>
        <taxon>Methanomada group</taxon>
        <taxon>Methanobacteria</taxon>
        <taxon>Methanobacteriales</taxon>
        <taxon>Methanobacteriaceae</taxon>
        <taxon>Methanobacterium</taxon>
    </lineage>
</organism>
<feature type="domain" description="Flavin reductase like" evidence="4">
    <location>
        <begin position="10"/>
        <end position="148"/>
    </location>
</feature>